<keyword evidence="7" id="KW-1185">Reference proteome</keyword>
<proteinExistence type="predicted"/>
<dbReference type="OrthoDB" id="5422805at2"/>
<comment type="caution">
    <text evidence="6">The sequence shown here is derived from an EMBL/GenBank/DDBJ whole genome shotgun (WGS) entry which is preliminary data.</text>
</comment>
<dbReference type="InterPro" id="IPR036388">
    <property type="entry name" value="WH-like_DNA-bd_sf"/>
</dbReference>
<dbReference type="Gene3D" id="3.30.450.40">
    <property type="match status" value="1"/>
</dbReference>
<protein>
    <submittedName>
        <fullName evidence="6">Helix-turn-helix domain-containing protein</fullName>
    </submittedName>
</protein>
<keyword evidence="3" id="KW-0804">Transcription</keyword>
<dbReference type="GO" id="GO:0003677">
    <property type="term" value="F:DNA binding"/>
    <property type="evidence" value="ECO:0007669"/>
    <property type="project" value="UniProtKB-KW"/>
</dbReference>
<dbReference type="PANTHER" id="PTHR30136:SF39">
    <property type="entry name" value="TRANSCRIPTIONAL REGULATORY PROTEIN"/>
    <property type="match status" value="1"/>
</dbReference>
<dbReference type="Pfam" id="PF09339">
    <property type="entry name" value="HTH_IclR"/>
    <property type="match status" value="1"/>
</dbReference>
<feature type="domain" description="HTH iclR-type" evidence="4">
    <location>
        <begin position="19"/>
        <end position="80"/>
    </location>
</feature>
<evidence type="ECO:0000259" key="4">
    <source>
        <dbReference type="PROSITE" id="PS51077"/>
    </source>
</evidence>
<dbReference type="GO" id="GO:0003700">
    <property type="term" value="F:DNA-binding transcription factor activity"/>
    <property type="evidence" value="ECO:0007669"/>
    <property type="project" value="TreeGrafter"/>
</dbReference>
<name>A0A556A8E9_9BURK</name>
<dbReference type="GO" id="GO:0045892">
    <property type="term" value="P:negative regulation of DNA-templated transcription"/>
    <property type="evidence" value="ECO:0007669"/>
    <property type="project" value="TreeGrafter"/>
</dbReference>
<evidence type="ECO:0000256" key="3">
    <source>
        <dbReference type="ARBA" id="ARBA00023163"/>
    </source>
</evidence>
<dbReference type="InterPro" id="IPR036390">
    <property type="entry name" value="WH_DNA-bd_sf"/>
</dbReference>
<dbReference type="InterPro" id="IPR029016">
    <property type="entry name" value="GAF-like_dom_sf"/>
</dbReference>
<feature type="domain" description="IclR-ED" evidence="5">
    <location>
        <begin position="81"/>
        <end position="267"/>
    </location>
</feature>
<dbReference type="PROSITE" id="PS51077">
    <property type="entry name" value="HTH_ICLR"/>
    <property type="match status" value="1"/>
</dbReference>
<evidence type="ECO:0000256" key="2">
    <source>
        <dbReference type="ARBA" id="ARBA00023125"/>
    </source>
</evidence>
<dbReference type="PANTHER" id="PTHR30136">
    <property type="entry name" value="HELIX-TURN-HELIX TRANSCRIPTIONAL REGULATOR, ICLR FAMILY"/>
    <property type="match status" value="1"/>
</dbReference>
<dbReference type="Gene3D" id="1.10.10.10">
    <property type="entry name" value="Winged helix-like DNA-binding domain superfamily/Winged helix DNA-binding domain"/>
    <property type="match status" value="1"/>
</dbReference>
<dbReference type="PROSITE" id="PS51078">
    <property type="entry name" value="ICLR_ED"/>
    <property type="match status" value="1"/>
</dbReference>
<dbReference type="AlphaFoldDB" id="A0A556A8E9"/>
<reference evidence="6 7" key="1">
    <citation type="submission" date="2019-07" db="EMBL/GenBank/DDBJ databases">
        <title>Qingshengfaniella alkalisoli gen. nov., sp. nov., isolated from saline soil.</title>
        <authorList>
            <person name="Xu L."/>
            <person name="Huang X.-X."/>
            <person name="Sun J.-Q."/>
        </authorList>
    </citation>
    <scope>NUCLEOTIDE SEQUENCE [LARGE SCALE GENOMIC DNA]</scope>
    <source>
        <strain evidence="6 7">DSM 27279</strain>
    </source>
</reference>
<sequence>MKNDASSPGITETAPASTLSSVRKACRILKAIAGSSEARLTSIAQDTGLDKATILRLVDMLAAEGFVVRDAGSKLFGLGPEACGIGAAAIARTDIAAVARPSMLRLAAEFEDTVMVMVPSSCYAVCVGVELGSFALRANYLAAGGRRPLAVSAGSMALLATLPHAEYEAVMPTVRQLIAPYPRLNDALIDTMTRETRQRGYAMSIDLLIERVGSIGVAVVDAQQHPLFSLSIAALSERIVGRRPALVQALQREADICRQAWAVAVGEPRD</sequence>
<organism evidence="6 7">
    <name type="scientific">Verticiella sediminum</name>
    <dbReference type="NCBI Taxonomy" id="1247510"/>
    <lineage>
        <taxon>Bacteria</taxon>
        <taxon>Pseudomonadati</taxon>
        <taxon>Pseudomonadota</taxon>
        <taxon>Betaproteobacteria</taxon>
        <taxon>Burkholderiales</taxon>
        <taxon>Alcaligenaceae</taxon>
        <taxon>Verticiella</taxon>
    </lineage>
</organism>
<evidence type="ECO:0000256" key="1">
    <source>
        <dbReference type="ARBA" id="ARBA00023015"/>
    </source>
</evidence>
<gene>
    <name evidence="6" type="ORF">FOZ76_25795</name>
</gene>
<evidence type="ECO:0000259" key="5">
    <source>
        <dbReference type="PROSITE" id="PS51078"/>
    </source>
</evidence>
<evidence type="ECO:0000313" key="7">
    <source>
        <dbReference type="Proteomes" id="UP000318405"/>
    </source>
</evidence>
<dbReference type="Pfam" id="PF01614">
    <property type="entry name" value="IclR_C"/>
    <property type="match status" value="1"/>
</dbReference>
<keyword evidence="2" id="KW-0238">DNA-binding</keyword>
<evidence type="ECO:0000313" key="6">
    <source>
        <dbReference type="EMBL" id="TSH89168.1"/>
    </source>
</evidence>
<dbReference type="InterPro" id="IPR014757">
    <property type="entry name" value="Tscrpt_reg_IclR_C"/>
</dbReference>
<dbReference type="SUPFAM" id="SSF46785">
    <property type="entry name" value="Winged helix' DNA-binding domain"/>
    <property type="match status" value="1"/>
</dbReference>
<dbReference type="EMBL" id="VLTJ01000042">
    <property type="protein sequence ID" value="TSH89168.1"/>
    <property type="molecule type" value="Genomic_DNA"/>
</dbReference>
<accession>A0A556A8E9</accession>
<keyword evidence="1" id="KW-0805">Transcription regulation</keyword>
<dbReference type="SUPFAM" id="SSF55781">
    <property type="entry name" value="GAF domain-like"/>
    <property type="match status" value="1"/>
</dbReference>
<dbReference type="InterPro" id="IPR050707">
    <property type="entry name" value="HTH_MetabolicPath_Reg"/>
</dbReference>
<dbReference type="SMART" id="SM00346">
    <property type="entry name" value="HTH_ICLR"/>
    <property type="match status" value="1"/>
</dbReference>
<dbReference type="InterPro" id="IPR005471">
    <property type="entry name" value="Tscrpt_reg_IclR_N"/>
</dbReference>
<dbReference type="Proteomes" id="UP000318405">
    <property type="component" value="Unassembled WGS sequence"/>
</dbReference>